<dbReference type="PANTHER" id="PTHR45790:SF3">
    <property type="entry name" value="S-ADENOSYL-L-METHIONINE-DEPENDENT UROPORPHYRINOGEN III METHYLTRANSFERASE, CHLOROPLASTIC"/>
    <property type="match status" value="1"/>
</dbReference>
<protein>
    <recommendedName>
        <fullName evidence="2">uroporphyrinogen-III C-methyltransferase</fullName>
        <ecNumber evidence="2">2.1.1.107</ecNumber>
    </recommendedName>
</protein>
<dbReference type="NCBIfam" id="TIGR01469">
    <property type="entry name" value="cobA_cysG_Cterm"/>
    <property type="match status" value="1"/>
</dbReference>
<dbReference type="PROSITE" id="PS00840">
    <property type="entry name" value="SUMT_2"/>
    <property type="match status" value="1"/>
</dbReference>
<dbReference type="EMBL" id="DTPI01000031">
    <property type="protein sequence ID" value="HGE66627.1"/>
    <property type="molecule type" value="Genomic_DNA"/>
</dbReference>
<dbReference type="CDD" id="cd11642">
    <property type="entry name" value="SUMT"/>
    <property type="match status" value="1"/>
</dbReference>
<dbReference type="FunFam" id="3.30.950.10:FF:000001">
    <property type="entry name" value="Siroheme synthase"/>
    <property type="match status" value="1"/>
</dbReference>
<organism evidence="10">
    <name type="scientific">Geoglobus ahangari</name>
    <dbReference type="NCBI Taxonomy" id="113653"/>
    <lineage>
        <taxon>Archaea</taxon>
        <taxon>Methanobacteriati</taxon>
        <taxon>Methanobacteriota</taxon>
        <taxon>Archaeoglobi</taxon>
        <taxon>Archaeoglobales</taxon>
        <taxon>Archaeoglobaceae</taxon>
        <taxon>Geoglobus</taxon>
    </lineage>
</organism>
<dbReference type="InterPro" id="IPR014776">
    <property type="entry name" value="4pyrrole_Mease_sub2"/>
</dbReference>
<accession>A0A7C4WAW5</accession>
<evidence type="ECO:0000256" key="1">
    <source>
        <dbReference type="ARBA" id="ARBA00011738"/>
    </source>
</evidence>
<dbReference type="AlphaFoldDB" id="A0A7C4WAW5"/>
<dbReference type="PANTHER" id="PTHR45790">
    <property type="entry name" value="SIROHEME SYNTHASE-RELATED"/>
    <property type="match status" value="1"/>
</dbReference>
<dbReference type="InterPro" id="IPR003043">
    <property type="entry name" value="Uropor_MeTrfase_CS"/>
</dbReference>
<evidence type="ECO:0000259" key="8">
    <source>
        <dbReference type="Pfam" id="PF00590"/>
    </source>
</evidence>
<dbReference type="SUPFAM" id="SSF53790">
    <property type="entry name" value="Tetrapyrrole methylase"/>
    <property type="match status" value="1"/>
</dbReference>
<evidence type="ECO:0000256" key="5">
    <source>
        <dbReference type="ARBA" id="ARBA00022691"/>
    </source>
</evidence>
<dbReference type="Gene3D" id="3.30.950.10">
    <property type="entry name" value="Methyltransferase, Cobalt-precorrin-4 Transmethylase, Domain 2"/>
    <property type="match status" value="1"/>
</dbReference>
<dbReference type="PROSITE" id="PS00839">
    <property type="entry name" value="SUMT_1"/>
    <property type="match status" value="1"/>
</dbReference>
<name>A0A7C4WAW5_9EURY</name>
<dbReference type="FunFam" id="3.40.1010.10:FF:000001">
    <property type="entry name" value="Siroheme synthase"/>
    <property type="match status" value="1"/>
</dbReference>
<evidence type="ECO:0000256" key="4">
    <source>
        <dbReference type="ARBA" id="ARBA00022679"/>
    </source>
</evidence>
<reference evidence="10" key="1">
    <citation type="journal article" date="2020" name="mSystems">
        <title>Genome- and Community-Level Interaction Insights into Carbon Utilization and Element Cycling Functions of Hydrothermarchaeota in Hydrothermal Sediment.</title>
        <authorList>
            <person name="Zhou Z."/>
            <person name="Liu Y."/>
            <person name="Xu W."/>
            <person name="Pan J."/>
            <person name="Luo Z.H."/>
            <person name="Li M."/>
        </authorList>
    </citation>
    <scope>NUCLEOTIDE SEQUENCE [LARGE SCALE GENOMIC DNA]</scope>
    <source>
        <strain evidence="10">SpSt-62</strain>
        <strain evidence="9">SpSt-97</strain>
    </source>
</reference>
<comment type="subunit">
    <text evidence="1">Homodimer.</text>
</comment>
<feature type="domain" description="Tetrapyrrole methylase" evidence="8">
    <location>
        <begin position="4"/>
        <end position="214"/>
    </location>
</feature>
<dbReference type="Pfam" id="PF00590">
    <property type="entry name" value="TP_methylase"/>
    <property type="match status" value="1"/>
</dbReference>
<comment type="similarity">
    <text evidence="7">Belongs to the precorrin methyltransferase family.</text>
</comment>
<keyword evidence="3 7" id="KW-0489">Methyltransferase</keyword>
<evidence type="ECO:0000313" key="9">
    <source>
        <dbReference type="EMBL" id="HGE66627.1"/>
    </source>
</evidence>
<evidence type="ECO:0000313" key="10">
    <source>
        <dbReference type="EMBL" id="HGU58659.1"/>
    </source>
</evidence>
<evidence type="ECO:0000256" key="3">
    <source>
        <dbReference type="ARBA" id="ARBA00022603"/>
    </source>
</evidence>
<dbReference type="GO" id="GO:0019354">
    <property type="term" value="P:siroheme biosynthetic process"/>
    <property type="evidence" value="ECO:0007669"/>
    <property type="project" value="InterPro"/>
</dbReference>
<dbReference type="InterPro" id="IPR000878">
    <property type="entry name" value="4pyrrol_Mease"/>
</dbReference>
<keyword evidence="5" id="KW-0949">S-adenosyl-L-methionine</keyword>
<dbReference type="InterPro" id="IPR035996">
    <property type="entry name" value="4pyrrol_Methylase_sf"/>
</dbReference>
<comment type="caution">
    <text evidence="10">The sequence shown here is derived from an EMBL/GenBank/DDBJ whole genome shotgun (WGS) entry which is preliminary data.</text>
</comment>
<proteinExistence type="inferred from homology"/>
<evidence type="ECO:0000256" key="2">
    <source>
        <dbReference type="ARBA" id="ARBA00012162"/>
    </source>
</evidence>
<dbReference type="InterPro" id="IPR014777">
    <property type="entry name" value="4pyrrole_Mease_sub1"/>
</dbReference>
<dbReference type="InterPro" id="IPR050161">
    <property type="entry name" value="Siro_Cobalamin_biosynth"/>
</dbReference>
<dbReference type="GO" id="GO:0004851">
    <property type="term" value="F:uroporphyrin-III C-methyltransferase activity"/>
    <property type="evidence" value="ECO:0007669"/>
    <property type="project" value="UniProtKB-EC"/>
</dbReference>
<keyword evidence="6" id="KW-0627">Porphyrin biosynthesis</keyword>
<evidence type="ECO:0000256" key="7">
    <source>
        <dbReference type="RuleBase" id="RU003960"/>
    </source>
</evidence>
<dbReference type="EMBL" id="DTAK01000001">
    <property type="protein sequence ID" value="HGU58659.1"/>
    <property type="molecule type" value="Genomic_DNA"/>
</dbReference>
<dbReference type="GO" id="GO:0032259">
    <property type="term" value="P:methylation"/>
    <property type="evidence" value="ECO:0007669"/>
    <property type="project" value="UniProtKB-KW"/>
</dbReference>
<evidence type="ECO:0000256" key="6">
    <source>
        <dbReference type="ARBA" id="ARBA00023244"/>
    </source>
</evidence>
<gene>
    <name evidence="10" type="primary">cobA</name>
    <name evidence="10" type="ORF">ENT89_00225</name>
    <name evidence="9" type="ORF">ENX77_05890</name>
</gene>
<dbReference type="EC" id="2.1.1.107" evidence="2"/>
<dbReference type="NCBIfam" id="NF004790">
    <property type="entry name" value="PRK06136.1"/>
    <property type="match status" value="1"/>
</dbReference>
<dbReference type="InterPro" id="IPR006366">
    <property type="entry name" value="CobA/CysG_C"/>
</dbReference>
<sequence>MTGKVYIVGAGPGDPELLTLKALKVIQEADVILFDELIGEEIRELLKRESKAELIDVGKRHGKHKMKQEDINALMVKLAKEGKTVVRLKGGDPFIFGRGGEEIEVLAENGIRFEVIPGITSAIAAPSYAGIPVTHRRYDPAVVFITGKQERERLDWSALAKLNATIIILMGVSSLKENVERLLKHGKNPDTPVAIIENATTPNQRTIIGTLANIVKIAERERVKTPAVIVIGDVVNVRKKVKDFLENTKSRKAERI</sequence>
<keyword evidence="4 7" id="KW-0808">Transferase</keyword>
<dbReference type="Gene3D" id="3.40.1010.10">
    <property type="entry name" value="Cobalt-precorrin-4 Transmethylase, Domain 1"/>
    <property type="match status" value="1"/>
</dbReference>